<evidence type="ECO:0000256" key="9">
    <source>
        <dbReference type="SAM" id="MobiDB-lite"/>
    </source>
</evidence>
<dbReference type="NCBIfam" id="NF001262">
    <property type="entry name" value="PRK00226.1-3"/>
    <property type="match status" value="1"/>
</dbReference>
<dbReference type="GO" id="GO:0006354">
    <property type="term" value="P:DNA-templated transcription elongation"/>
    <property type="evidence" value="ECO:0007669"/>
    <property type="project" value="TreeGrafter"/>
</dbReference>
<comment type="function">
    <text evidence="6 8">Necessary for efficient RNA polymerase transcription elongation past template-encoded arresting sites. The arresting sites in DNA have the property of trapping a certain fraction of elongating RNA polymerases that pass through, resulting in locked ternary complexes. Cleavage of the nascent transcript by cleavage factors such as GreA or GreB allows the resumption of elongation from the new 3'terminus. GreA releases sequences of 2 to 3 nucleotides.</text>
</comment>
<dbReference type="InterPro" id="IPR001437">
    <property type="entry name" value="Tscrpt_elong_fac_GreA/B_C"/>
</dbReference>
<keyword evidence="12" id="KW-0251">Elongation factor</keyword>
<evidence type="ECO:0000256" key="8">
    <source>
        <dbReference type="HAMAP-Rule" id="MF_00105"/>
    </source>
</evidence>
<dbReference type="EMBL" id="VAWA01000006">
    <property type="protein sequence ID" value="TLP76870.1"/>
    <property type="molecule type" value="Genomic_DNA"/>
</dbReference>
<keyword evidence="12" id="KW-0648">Protein biosynthesis</keyword>
<dbReference type="PROSITE" id="PS00829">
    <property type="entry name" value="GREAB_1"/>
    <property type="match status" value="1"/>
</dbReference>
<accession>A0A5R9AEG9</accession>
<evidence type="ECO:0000313" key="13">
    <source>
        <dbReference type="Proteomes" id="UP000306544"/>
    </source>
</evidence>
<dbReference type="InterPro" id="IPR036953">
    <property type="entry name" value="GreA/GreB_C_sf"/>
</dbReference>
<dbReference type="SUPFAM" id="SSF46557">
    <property type="entry name" value="GreA transcript cleavage protein, N-terminal domain"/>
    <property type="match status" value="1"/>
</dbReference>
<gene>
    <name evidence="8 12" type="primary">greA</name>
    <name evidence="12" type="ORF">FEF27_06380</name>
</gene>
<evidence type="ECO:0000256" key="7">
    <source>
        <dbReference type="ARBA" id="ARBA00030776"/>
    </source>
</evidence>
<name>A0A5R9AEG9_9MICC</name>
<dbReference type="GO" id="GO:0003746">
    <property type="term" value="F:translation elongation factor activity"/>
    <property type="evidence" value="ECO:0007669"/>
    <property type="project" value="UniProtKB-KW"/>
</dbReference>
<feature type="region of interest" description="Disordered" evidence="9">
    <location>
        <begin position="1"/>
        <end position="39"/>
    </location>
</feature>
<dbReference type="PANTHER" id="PTHR30437:SF4">
    <property type="entry name" value="TRANSCRIPTION ELONGATION FACTOR GREA"/>
    <property type="match status" value="1"/>
</dbReference>
<keyword evidence="5 8" id="KW-0804">Transcription</keyword>
<dbReference type="InterPro" id="IPR018151">
    <property type="entry name" value="TF_GreA/GreB_CS"/>
</dbReference>
<dbReference type="AlphaFoldDB" id="A0A5R9AEG9"/>
<dbReference type="Pfam" id="PF01272">
    <property type="entry name" value="GreA_GreB"/>
    <property type="match status" value="1"/>
</dbReference>
<comment type="caution">
    <text evidence="12">The sequence shown here is derived from an EMBL/GenBank/DDBJ whole genome shotgun (WGS) entry which is preliminary data.</text>
</comment>
<dbReference type="SUPFAM" id="SSF54534">
    <property type="entry name" value="FKBP-like"/>
    <property type="match status" value="1"/>
</dbReference>
<dbReference type="PANTHER" id="PTHR30437">
    <property type="entry name" value="TRANSCRIPTION ELONGATION FACTOR GREA"/>
    <property type="match status" value="1"/>
</dbReference>
<evidence type="ECO:0000259" key="10">
    <source>
        <dbReference type="Pfam" id="PF01272"/>
    </source>
</evidence>
<dbReference type="GO" id="GO:0032784">
    <property type="term" value="P:regulation of DNA-templated transcription elongation"/>
    <property type="evidence" value="ECO:0007669"/>
    <property type="project" value="UniProtKB-UniRule"/>
</dbReference>
<keyword evidence="13" id="KW-1185">Reference proteome</keyword>
<dbReference type="InterPro" id="IPR022691">
    <property type="entry name" value="Tscrpt_elong_fac_GreA/B_N"/>
</dbReference>
<evidence type="ECO:0000256" key="1">
    <source>
        <dbReference type="ARBA" id="ARBA00008213"/>
    </source>
</evidence>
<dbReference type="GO" id="GO:0070063">
    <property type="term" value="F:RNA polymerase binding"/>
    <property type="evidence" value="ECO:0007669"/>
    <property type="project" value="InterPro"/>
</dbReference>
<dbReference type="Proteomes" id="UP000306544">
    <property type="component" value="Unassembled WGS sequence"/>
</dbReference>
<reference evidence="12 13" key="1">
    <citation type="submission" date="2019-05" db="EMBL/GenBank/DDBJ databases">
        <title>Nesterenkonia sp. GY239, isolated from the Southern Atlantic Ocean.</title>
        <authorList>
            <person name="Zhang G."/>
        </authorList>
    </citation>
    <scope>NUCLEOTIDE SEQUENCE [LARGE SCALE GENOMIC DNA]</scope>
    <source>
        <strain evidence="12 13">GY239</strain>
    </source>
</reference>
<dbReference type="OrthoDB" id="9797227at2"/>
<dbReference type="FunFam" id="1.10.287.180:FF:000001">
    <property type="entry name" value="Transcription elongation factor GreA"/>
    <property type="match status" value="1"/>
</dbReference>
<keyword evidence="4 8" id="KW-0238">DNA-binding</keyword>
<evidence type="ECO:0000256" key="3">
    <source>
        <dbReference type="ARBA" id="ARBA00023015"/>
    </source>
</evidence>
<evidence type="ECO:0000256" key="4">
    <source>
        <dbReference type="ARBA" id="ARBA00023125"/>
    </source>
</evidence>
<dbReference type="GO" id="GO:0003677">
    <property type="term" value="F:DNA binding"/>
    <property type="evidence" value="ECO:0007669"/>
    <property type="project" value="UniProtKB-UniRule"/>
</dbReference>
<dbReference type="Gene3D" id="1.10.287.180">
    <property type="entry name" value="Transcription elongation factor, GreA/GreB, N-terminal domain"/>
    <property type="match status" value="1"/>
</dbReference>
<evidence type="ECO:0000256" key="2">
    <source>
        <dbReference type="ARBA" id="ARBA00013729"/>
    </source>
</evidence>
<evidence type="ECO:0000256" key="5">
    <source>
        <dbReference type="ARBA" id="ARBA00023163"/>
    </source>
</evidence>
<evidence type="ECO:0000256" key="6">
    <source>
        <dbReference type="ARBA" id="ARBA00024916"/>
    </source>
</evidence>
<evidence type="ECO:0000259" key="11">
    <source>
        <dbReference type="Pfam" id="PF03449"/>
    </source>
</evidence>
<keyword evidence="3 8" id="KW-0805">Transcription regulation</keyword>
<evidence type="ECO:0000313" key="12">
    <source>
        <dbReference type="EMBL" id="TLP76870.1"/>
    </source>
</evidence>
<proteinExistence type="inferred from homology"/>
<dbReference type="Gene3D" id="3.10.50.30">
    <property type="entry name" value="Transcription elongation factor, GreA/GreB, C-terminal domain"/>
    <property type="match status" value="1"/>
</dbReference>
<sequence length="193" mass="20729">MPRRGLYLGSGLQSRPTSCRSEEETTVSAHTTEVEGNAQWLSQEAFDRLSAELDQLKGPGRQEVVDRIASAREEGDLKENGGYHAAKEEQGKIEARIAYLSKLLENANVGGTPPDDGVVEPGMLVKARVAGREMEFIFGNREVAGDTDLAVYSDASPMGEAINGAQEGDKVSYTAPNGQQIDVEVLSAQPYTG</sequence>
<feature type="domain" description="Transcription elongation factor GreA/GreB N-terminal" evidence="11">
    <location>
        <begin position="40"/>
        <end position="109"/>
    </location>
</feature>
<dbReference type="InterPro" id="IPR036805">
    <property type="entry name" value="Tscrpt_elong_fac_GreA/B_N_sf"/>
</dbReference>
<dbReference type="HAMAP" id="MF_00105">
    <property type="entry name" value="GreA_GreB"/>
    <property type="match status" value="1"/>
</dbReference>
<dbReference type="Pfam" id="PF03449">
    <property type="entry name" value="GreA_GreB_N"/>
    <property type="match status" value="1"/>
</dbReference>
<feature type="domain" description="Transcription elongation factor GreA/GreB C-terminal" evidence="10">
    <location>
        <begin position="116"/>
        <end position="188"/>
    </location>
</feature>
<organism evidence="12 13">
    <name type="scientific">Nesterenkonia sphaerica</name>
    <dbReference type="NCBI Taxonomy" id="1804988"/>
    <lineage>
        <taxon>Bacteria</taxon>
        <taxon>Bacillati</taxon>
        <taxon>Actinomycetota</taxon>
        <taxon>Actinomycetes</taxon>
        <taxon>Micrococcales</taxon>
        <taxon>Micrococcaceae</taxon>
        <taxon>Nesterenkonia</taxon>
    </lineage>
</organism>
<dbReference type="InterPro" id="IPR028624">
    <property type="entry name" value="Tscrpt_elong_fac_GreA/B"/>
</dbReference>
<protein>
    <recommendedName>
        <fullName evidence="2 8">Transcription elongation factor GreA</fullName>
    </recommendedName>
    <alternativeName>
        <fullName evidence="7 8">Transcript cleavage factor GreA</fullName>
    </alternativeName>
</protein>
<dbReference type="InterPro" id="IPR023459">
    <property type="entry name" value="Tscrpt_elong_fac_GreA/B_fam"/>
</dbReference>
<comment type="similarity">
    <text evidence="1 8">Belongs to the GreA/GreB family.</text>
</comment>